<evidence type="ECO:0000313" key="3">
    <source>
        <dbReference type="Proteomes" id="UP000645217"/>
    </source>
</evidence>
<sequence length="160" mass="17675">MTDTPLPHPVPRFPRHPAPQVTPSSAPDAEPADAGHEARTAPPGGIATPPDGTDPESGDMELYDLRVVVDRIEGRSVCGMRVGDHFDLEHSAHLRLPDGRHFCVYALAAVLPFLAAKQRDLAPGDWLARDSQFACPDPEERLVMRVERIRRRRMDSTDLT</sequence>
<evidence type="ECO:0000256" key="1">
    <source>
        <dbReference type="SAM" id="MobiDB-lite"/>
    </source>
</evidence>
<dbReference type="Proteomes" id="UP000645217">
    <property type="component" value="Unassembled WGS sequence"/>
</dbReference>
<comment type="caution">
    <text evidence="2">The sequence shown here is derived from an EMBL/GenBank/DDBJ whole genome shotgun (WGS) entry which is preliminary data.</text>
</comment>
<dbReference type="AlphaFoldDB" id="A0A917R552"/>
<feature type="region of interest" description="Disordered" evidence="1">
    <location>
        <begin position="1"/>
        <end position="59"/>
    </location>
</feature>
<organism evidence="2 3">
    <name type="scientific">Sphaerisporangium melleum</name>
    <dbReference type="NCBI Taxonomy" id="321316"/>
    <lineage>
        <taxon>Bacteria</taxon>
        <taxon>Bacillati</taxon>
        <taxon>Actinomycetota</taxon>
        <taxon>Actinomycetes</taxon>
        <taxon>Streptosporangiales</taxon>
        <taxon>Streptosporangiaceae</taxon>
        <taxon>Sphaerisporangium</taxon>
    </lineage>
</organism>
<dbReference type="NCBIfam" id="TIGR04076">
    <property type="entry name" value="TIGR04076 family protein"/>
    <property type="match status" value="1"/>
</dbReference>
<dbReference type="RefSeq" id="WP_203968634.1">
    <property type="nucleotide sequence ID" value="NZ_BMNT01000018.1"/>
</dbReference>
<protein>
    <recommendedName>
        <fullName evidence="4">TIGR04076 family protein</fullName>
    </recommendedName>
</protein>
<reference evidence="2" key="1">
    <citation type="journal article" date="2014" name="Int. J. Syst. Evol. Microbiol.">
        <title>Complete genome sequence of Corynebacterium casei LMG S-19264T (=DSM 44701T), isolated from a smear-ripened cheese.</title>
        <authorList>
            <consortium name="US DOE Joint Genome Institute (JGI-PGF)"/>
            <person name="Walter F."/>
            <person name="Albersmeier A."/>
            <person name="Kalinowski J."/>
            <person name="Ruckert C."/>
        </authorList>
    </citation>
    <scope>NUCLEOTIDE SEQUENCE</scope>
    <source>
        <strain evidence="2">JCM 13064</strain>
    </source>
</reference>
<dbReference type="InterPro" id="IPR023811">
    <property type="entry name" value="CHP04076"/>
</dbReference>
<feature type="compositionally biased region" description="Pro residues" evidence="1">
    <location>
        <begin position="1"/>
        <end position="12"/>
    </location>
</feature>
<dbReference type="EMBL" id="BMNT01000018">
    <property type="protein sequence ID" value="GGK89505.1"/>
    <property type="molecule type" value="Genomic_DNA"/>
</dbReference>
<keyword evidence="3" id="KW-1185">Reference proteome</keyword>
<name>A0A917R552_9ACTN</name>
<accession>A0A917R552</accession>
<evidence type="ECO:0008006" key="4">
    <source>
        <dbReference type="Google" id="ProtNLM"/>
    </source>
</evidence>
<reference evidence="2" key="2">
    <citation type="submission" date="2020-09" db="EMBL/GenBank/DDBJ databases">
        <authorList>
            <person name="Sun Q."/>
            <person name="Ohkuma M."/>
        </authorList>
    </citation>
    <scope>NUCLEOTIDE SEQUENCE</scope>
    <source>
        <strain evidence="2">JCM 13064</strain>
    </source>
</reference>
<proteinExistence type="predicted"/>
<gene>
    <name evidence="2" type="ORF">GCM10007964_35240</name>
</gene>
<evidence type="ECO:0000313" key="2">
    <source>
        <dbReference type="EMBL" id="GGK89505.1"/>
    </source>
</evidence>